<sequence length="98" mass="11004">MLRGVVQPRDANSSRSGNIRSTGQKDRRWKKSENKNKTSTPTTTTTTTKRNLRGVGSRLLRMAHIEGGTATLFCCSWRLVWVGMCGGERGEEATRKYK</sequence>
<accession>A0ABP0TAE6</accession>
<gene>
    <name evidence="2" type="ORF">CSSPTR1EN2_LOCUS888</name>
</gene>
<evidence type="ECO:0000313" key="3">
    <source>
        <dbReference type="Proteomes" id="UP001497512"/>
    </source>
</evidence>
<keyword evidence="3" id="KW-1185">Reference proteome</keyword>
<feature type="region of interest" description="Disordered" evidence="1">
    <location>
        <begin position="1"/>
        <end position="56"/>
    </location>
</feature>
<protein>
    <submittedName>
        <fullName evidence="2">Uncharacterized protein</fullName>
    </submittedName>
</protein>
<proteinExistence type="predicted"/>
<feature type="compositionally biased region" description="Polar residues" evidence="1">
    <location>
        <begin position="10"/>
        <end position="22"/>
    </location>
</feature>
<feature type="compositionally biased region" description="Basic and acidic residues" evidence="1">
    <location>
        <begin position="23"/>
        <end position="36"/>
    </location>
</feature>
<organism evidence="2 3">
    <name type="scientific">Sphagnum troendelagicum</name>
    <dbReference type="NCBI Taxonomy" id="128251"/>
    <lineage>
        <taxon>Eukaryota</taxon>
        <taxon>Viridiplantae</taxon>
        <taxon>Streptophyta</taxon>
        <taxon>Embryophyta</taxon>
        <taxon>Bryophyta</taxon>
        <taxon>Sphagnophytina</taxon>
        <taxon>Sphagnopsida</taxon>
        <taxon>Sphagnales</taxon>
        <taxon>Sphagnaceae</taxon>
        <taxon>Sphagnum</taxon>
    </lineage>
</organism>
<reference evidence="2 3" key="1">
    <citation type="submission" date="2024-02" db="EMBL/GenBank/DDBJ databases">
        <authorList>
            <consortium name="ELIXIR-Norway"/>
            <consortium name="Elixir Norway"/>
        </authorList>
    </citation>
    <scope>NUCLEOTIDE SEQUENCE [LARGE SCALE GENOMIC DNA]</scope>
</reference>
<name>A0ABP0TAE6_9BRYO</name>
<dbReference type="EMBL" id="OZ019893">
    <property type="protein sequence ID" value="CAK9190434.1"/>
    <property type="molecule type" value="Genomic_DNA"/>
</dbReference>
<evidence type="ECO:0000256" key="1">
    <source>
        <dbReference type="SAM" id="MobiDB-lite"/>
    </source>
</evidence>
<evidence type="ECO:0000313" key="2">
    <source>
        <dbReference type="EMBL" id="CAK9190434.1"/>
    </source>
</evidence>
<feature type="compositionally biased region" description="Low complexity" evidence="1">
    <location>
        <begin position="37"/>
        <end position="49"/>
    </location>
</feature>
<dbReference type="Proteomes" id="UP001497512">
    <property type="component" value="Chromosome 1"/>
</dbReference>